<feature type="transmembrane region" description="Helical" evidence="1">
    <location>
        <begin position="231"/>
        <end position="249"/>
    </location>
</feature>
<dbReference type="AlphaFoldDB" id="A0A327QP21"/>
<gene>
    <name evidence="3" type="ORF">LX64_02560</name>
</gene>
<proteinExistence type="predicted"/>
<accession>A0A327QP21</accession>
<dbReference type="Pfam" id="PF01757">
    <property type="entry name" value="Acyl_transf_3"/>
    <property type="match status" value="1"/>
</dbReference>
<sequence length="402" mass="46582">MQHILYFNSMSTLVKNRVLWVDHLRSFITILVIAHHASLAYTTFAHFEPAAYISSTAPIVDAQRSKVLDIFEDFNDVFFMSLMFLISGIFVTPSLLKKSQRKFLHDRWKRLMIPFIVGVTLLMPIAYIPSYIVAYGKFDPIHFIKDYVTVEGWPVGPPWFIWVLFAFNLVFACIFPFIRTTWEKLGNRIVALQGNTLLFLLVWFVFTWLLYVPMVMQIDAGKWVGIGPLMFQYSRILLYAGYFLLGTIIGTKPLQEGILGNHATWLNKPIFYVILGIGAYAFLKYSEGPLTRMMKDGTITETAAYWIYRSSWTLSCVASCWMFIVLFKFFSARESLFWQKMSPNAFGMYLVHYIFNCWLQFSLMNIALHAIIKWLIVFVGATVLSYGLMVLARKNKVIENIM</sequence>
<feature type="transmembrane region" description="Helical" evidence="1">
    <location>
        <begin position="190"/>
        <end position="211"/>
    </location>
</feature>
<reference evidence="3 4" key="1">
    <citation type="submission" date="2018-06" db="EMBL/GenBank/DDBJ databases">
        <title>Genomic Encyclopedia of Archaeal and Bacterial Type Strains, Phase II (KMG-II): from individual species to whole genera.</title>
        <authorList>
            <person name="Goeker M."/>
        </authorList>
    </citation>
    <scope>NUCLEOTIDE SEQUENCE [LARGE SCALE GENOMIC DNA]</scope>
    <source>
        <strain evidence="3 4">DSM 23857</strain>
    </source>
</reference>
<name>A0A327QP21_9BACT</name>
<protein>
    <submittedName>
        <fullName evidence="3">Acyltransferase-like protein</fullName>
    </submittedName>
</protein>
<dbReference type="InterPro" id="IPR050623">
    <property type="entry name" value="Glucan_succinyl_AcylTrfase"/>
</dbReference>
<dbReference type="InterPro" id="IPR002656">
    <property type="entry name" value="Acyl_transf_3_dom"/>
</dbReference>
<dbReference type="GO" id="GO:0016747">
    <property type="term" value="F:acyltransferase activity, transferring groups other than amino-acyl groups"/>
    <property type="evidence" value="ECO:0007669"/>
    <property type="project" value="InterPro"/>
</dbReference>
<dbReference type="Proteomes" id="UP000249547">
    <property type="component" value="Unassembled WGS sequence"/>
</dbReference>
<feature type="transmembrane region" description="Helical" evidence="1">
    <location>
        <begin position="159"/>
        <end position="178"/>
    </location>
</feature>
<feature type="domain" description="Acyltransferase 3" evidence="2">
    <location>
        <begin position="19"/>
        <end position="389"/>
    </location>
</feature>
<evidence type="ECO:0000313" key="3">
    <source>
        <dbReference type="EMBL" id="RAJ05402.1"/>
    </source>
</evidence>
<keyword evidence="1" id="KW-0472">Membrane</keyword>
<keyword evidence="1" id="KW-1133">Transmembrane helix</keyword>
<comment type="caution">
    <text evidence="3">The sequence shown here is derived from an EMBL/GenBank/DDBJ whole genome shotgun (WGS) entry which is preliminary data.</text>
</comment>
<evidence type="ECO:0000259" key="2">
    <source>
        <dbReference type="Pfam" id="PF01757"/>
    </source>
</evidence>
<keyword evidence="3" id="KW-0012">Acyltransferase</keyword>
<organism evidence="3 4">
    <name type="scientific">Chitinophaga skermanii</name>
    <dbReference type="NCBI Taxonomy" id="331697"/>
    <lineage>
        <taxon>Bacteria</taxon>
        <taxon>Pseudomonadati</taxon>
        <taxon>Bacteroidota</taxon>
        <taxon>Chitinophagia</taxon>
        <taxon>Chitinophagales</taxon>
        <taxon>Chitinophagaceae</taxon>
        <taxon>Chitinophaga</taxon>
    </lineage>
</organism>
<evidence type="ECO:0000313" key="4">
    <source>
        <dbReference type="Proteomes" id="UP000249547"/>
    </source>
</evidence>
<keyword evidence="4" id="KW-1185">Reference proteome</keyword>
<dbReference type="PANTHER" id="PTHR36927">
    <property type="entry name" value="BLR4337 PROTEIN"/>
    <property type="match status" value="1"/>
</dbReference>
<feature type="transmembrane region" description="Helical" evidence="1">
    <location>
        <begin position="306"/>
        <end position="327"/>
    </location>
</feature>
<feature type="transmembrane region" description="Helical" evidence="1">
    <location>
        <begin position="270"/>
        <end position="286"/>
    </location>
</feature>
<evidence type="ECO:0000256" key="1">
    <source>
        <dbReference type="SAM" id="Phobius"/>
    </source>
</evidence>
<dbReference type="EMBL" id="QLLL01000004">
    <property type="protein sequence ID" value="RAJ05402.1"/>
    <property type="molecule type" value="Genomic_DNA"/>
</dbReference>
<keyword evidence="3" id="KW-0808">Transferase</keyword>
<keyword evidence="1" id="KW-0812">Transmembrane</keyword>
<feature type="transmembrane region" description="Helical" evidence="1">
    <location>
        <begin position="374"/>
        <end position="392"/>
    </location>
</feature>
<feature type="transmembrane region" description="Helical" evidence="1">
    <location>
        <begin position="77"/>
        <end position="96"/>
    </location>
</feature>
<dbReference type="PANTHER" id="PTHR36927:SF4">
    <property type="entry name" value="BLR5718 PROTEIN"/>
    <property type="match status" value="1"/>
</dbReference>
<feature type="transmembrane region" description="Helical" evidence="1">
    <location>
        <begin position="108"/>
        <end position="128"/>
    </location>
</feature>